<dbReference type="Proteomes" id="UP001156870">
    <property type="component" value="Unassembled WGS sequence"/>
</dbReference>
<dbReference type="Pfam" id="PF05076">
    <property type="entry name" value="SUFU"/>
    <property type="match status" value="1"/>
</dbReference>
<dbReference type="RefSeq" id="WP_232595850.1">
    <property type="nucleotide sequence ID" value="NZ_BSPD01000034.1"/>
</dbReference>
<evidence type="ECO:0000313" key="2">
    <source>
        <dbReference type="EMBL" id="GLS25725.1"/>
    </source>
</evidence>
<protein>
    <recommendedName>
        <fullName evidence="1">Suppressor of fused-like domain-containing protein</fullName>
    </recommendedName>
</protein>
<dbReference type="InterPro" id="IPR020941">
    <property type="entry name" value="SUFU-like_domain"/>
</dbReference>
<evidence type="ECO:0000259" key="1">
    <source>
        <dbReference type="Pfam" id="PF05076"/>
    </source>
</evidence>
<name>A0AA37T2X3_9GAMM</name>
<dbReference type="AlphaFoldDB" id="A0AA37T2X3"/>
<accession>A0AA37T2X3</accession>
<sequence>MTLTTHIEKHLGKIDKGWALKDEQLPIQVVRFRNQPFEGVTTYVTLGLSDHLLNLKEDKDVLQELVFSTYDRYPSEQIASFMVTFAEYLLSKKRGLLRGDVVGPSSPLIPGVSVNGVYASIPVFFDDDFYVYEGGQLSTVLVWLLPLLDDECSFVKQNGWNSFEDMLESKDPDLLDLDRLSVCP</sequence>
<feature type="domain" description="Suppressor of fused-like" evidence="1">
    <location>
        <begin position="25"/>
        <end position="179"/>
    </location>
</feature>
<reference evidence="2 3" key="1">
    <citation type="journal article" date="2014" name="Int. J. Syst. Evol. Microbiol.">
        <title>Complete genome sequence of Corynebacterium casei LMG S-19264T (=DSM 44701T), isolated from a smear-ripened cheese.</title>
        <authorList>
            <consortium name="US DOE Joint Genome Institute (JGI-PGF)"/>
            <person name="Walter F."/>
            <person name="Albersmeier A."/>
            <person name="Kalinowski J."/>
            <person name="Ruckert C."/>
        </authorList>
    </citation>
    <scope>NUCLEOTIDE SEQUENCE [LARGE SCALE GENOMIC DNA]</scope>
    <source>
        <strain evidence="2 3">NBRC 110095</strain>
    </source>
</reference>
<organism evidence="2 3">
    <name type="scientific">Marinibactrum halimedae</name>
    <dbReference type="NCBI Taxonomy" id="1444977"/>
    <lineage>
        <taxon>Bacteria</taxon>
        <taxon>Pseudomonadati</taxon>
        <taxon>Pseudomonadota</taxon>
        <taxon>Gammaproteobacteria</taxon>
        <taxon>Cellvibrionales</taxon>
        <taxon>Cellvibrionaceae</taxon>
        <taxon>Marinibactrum</taxon>
    </lineage>
</organism>
<comment type="caution">
    <text evidence="2">The sequence shown here is derived from an EMBL/GenBank/DDBJ whole genome shotgun (WGS) entry which is preliminary data.</text>
</comment>
<keyword evidence="3" id="KW-1185">Reference proteome</keyword>
<gene>
    <name evidence="2" type="ORF">GCM10007877_14390</name>
</gene>
<dbReference type="EMBL" id="BSPD01000034">
    <property type="protein sequence ID" value="GLS25725.1"/>
    <property type="molecule type" value="Genomic_DNA"/>
</dbReference>
<proteinExistence type="predicted"/>
<evidence type="ECO:0000313" key="3">
    <source>
        <dbReference type="Proteomes" id="UP001156870"/>
    </source>
</evidence>